<evidence type="ECO:0000313" key="3">
    <source>
        <dbReference type="Proteomes" id="UP001172142"/>
    </source>
</evidence>
<proteinExistence type="predicted"/>
<dbReference type="EMBL" id="JAUJWU010000002">
    <property type="protein sequence ID" value="MDN7245634.1"/>
    <property type="molecule type" value="Genomic_DNA"/>
</dbReference>
<dbReference type="InterPro" id="IPR001584">
    <property type="entry name" value="Integrase_cat-core"/>
</dbReference>
<comment type="caution">
    <text evidence="2">The sequence shown here is derived from an EMBL/GenBank/DDBJ whole genome shotgun (WGS) entry which is preliminary data.</text>
</comment>
<keyword evidence="3" id="KW-1185">Reference proteome</keyword>
<dbReference type="Pfam" id="PF13333">
    <property type="entry name" value="rve_2"/>
    <property type="match status" value="1"/>
</dbReference>
<dbReference type="RefSeq" id="WP_301856277.1">
    <property type="nucleotide sequence ID" value="NZ_JAUJWU010000002.1"/>
</dbReference>
<sequence>MIESFHSTIKSEEFQYVKFTSLNNFQVVEKVTGYLHYYNEERILEKQAARHPRNLGPSSLLKFL</sequence>
<evidence type="ECO:0000313" key="2">
    <source>
        <dbReference type="EMBL" id="MDN7245634.1"/>
    </source>
</evidence>
<evidence type="ECO:0000259" key="1">
    <source>
        <dbReference type="Pfam" id="PF13333"/>
    </source>
</evidence>
<accession>A0ABT8NCN1</accession>
<gene>
    <name evidence="2" type="ORF">QWY13_08980</name>
</gene>
<protein>
    <submittedName>
        <fullName evidence="2">IS3 family transposase</fullName>
    </submittedName>
</protein>
<organism evidence="2 3">
    <name type="scientific">Planococcus shenhongbingii</name>
    <dbReference type="NCBI Taxonomy" id="3058398"/>
    <lineage>
        <taxon>Bacteria</taxon>
        <taxon>Bacillati</taxon>
        <taxon>Bacillota</taxon>
        <taxon>Bacilli</taxon>
        <taxon>Bacillales</taxon>
        <taxon>Caryophanaceae</taxon>
        <taxon>Planococcus</taxon>
    </lineage>
</organism>
<feature type="domain" description="Integrase catalytic" evidence="1">
    <location>
        <begin position="3"/>
        <end position="46"/>
    </location>
</feature>
<name>A0ABT8NCN1_9BACL</name>
<reference evidence="2 3" key="1">
    <citation type="submission" date="2023-07" db="EMBL/GenBank/DDBJ databases">
        <title>Novel species in genus Planococcus.</title>
        <authorList>
            <person name="Ning S."/>
        </authorList>
    </citation>
    <scope>NUCLEOTIDE SEQUENCE [LARGE SCALE GENOMIC DNA]</scope>
    <source>
        <strain evidence="2 3">N017</strain>
    </source>
</reference>
<dbReference type="Proteomes" id="UP001172142">
    <property type="component" value="Unassembled WGS sequence"/>
</dbReference>